<evidence type="ECO:0000313" key="1">
    <source>
        <dbReference type="EMBL" id="KAI3767085.1"/>
    </source>
</evidence>
<accession>A0ACB9F7I9</accession>
<gene>
    <name evidence="1" type="ORF">L2E82_17170</name>
</gene>
<evidence type="ECO:0000313" key="2">
    <source>
        <dbReference type="Proteomes" id="UP001055811"/>
    </source>
</evidence>
<sequence length="583" mass="65782">MTLVSLIILLGHNWLESHKQIAKTLDIQSKRFQTSASSPCSLSTMGRKKKFIDKKKAATFQLISRDSSDPNYSEGPSGDRVFVRVDGNSEKAFFDEHDGELSDEDDPNGIFDDAPEDYSGEEAGGRGGRAEKQATVGRLGGGSSLPDHVRREIVELGFPDDGYNYLSHLREIKNAGGGSSYYQNPKAMLNQLPRDVKAYDASKIEVSKANDDNSYKNSIYGVAVKTVPVRIQKAIDPEVAALLDDSDVSRFGSDVEDLEEDFVFNANLPDESEHVELDNNLTVTEESTLNSKKEEYNTHHSQHNIHSSINEVRNHNFAGSQTLVAEKPRERRLLDEQFDMLELQEYGSDSEDEYENAQSEDYECQDILESKLNNVTLNHEIKDLEIDGNYKILSHDKKTEEEPISLETAADLRPRCIQYAEQYEKDYDKEKEDVFIEESSDESEKWDCETIITTYSNLDNHPGKIEDPGLKRKKLTEKVVKAFGDPSHVIALKGKERIPVDFLTRGRGVVGGKEKSKVKNVVQPKKIIGQESKEEKKERKAALKEERREARRAKKDLKELYKGEAQQAQKVAAFTPPSSIHLM</sequence>
<keyword evidence="2" id="KW-1185">Reference proteome</keyword>
<dbReference type="Proteomes" id="UP001055811">
    <property type="component" value="Linkage Group LG03"/>
</dbReference>
<proteinExistence type="predicted"/>
<protein>
    <submittedName>
        <fullName evidence="1">Uncharacterized protein</fullName>
    </submittedName>
</protein>
<reference evidence="1 2" key="2">
    <citation type="journal article" date="2022" name="Mol. Ecol. Resour.">
        <title>The genomes of chicory, endive, great burdock and yacon provide insights into Asteraceae paleo-polyploidization history and plant inulin production.</title>
        <authorList>
            <person name="Fan W."/>
            <person name="Wang S."/>
            <person name="Wang H."/>
            <person name="Wang A."/>
            <person name="Jiang F."/>
            <person name="Liu H."/>
            <person name="Zhao H."/>
            <person name="Xu D."/>
            <person name="Zhang Y."/>
        </authorList>
    </citation>
    <scope>NUCLEOTIDE SEQUENCE [LARGE SCALE GENOMIC DNA]</scope>
    <source>
        <strain evidence="2">cv. Punajuju</strain>
        <tissue evidence="1">Leaves</tissue>
    </source>
</reference>
<comment type="caution">
    <text evidence="1">The sequence shown here is derived from an EMBL/GenBank/DDBJ whole genome shotgun (WGS) entry which is preliminary data.</text>
</comment>
<name>A0ACB9F7I9_CICIN</name>
<reference evidence="2" key="1">
    <citation type="journal article" date="2022" name="Mol. Ecol. Resour.">
        <title>The genomes of chicory, endive, great burdock and yacon provide insights into Asteraceae palaeo-polyploidization history and plant inulin production.</title>
        <authorList>
            <person name="Fan W."/>
            <person name="Wang S."/>
            <person name="Wang H."/>
            <person name="Wang A."/>
            <person name="Jiang F."/>
            <person name="Liu H."/>
            <person name="Zhao H."/>
            <person name="Xu D."/>
            <person name="Zhang Y."/>
        </authorList>
    </citation>
    <scope>NUCLEOTIDE SEQUENCE [LARGE SCALE GENOMIC DNA]</scope>
    <source>
        <strain evidence="2">cv. Punajuju</strain>
    </source>
</reference>
<organism evidence="1 2">
    <name type="scientific">Cichorium intybus</name>
    <name type="common">Chicory</name>
    <dbReference type="NCBI Taxonomy" id="13427"/>
    <lineage>
        <taxon>Eukaryota</taxon>
        <taxon>Viridiplantae</taxon>
        <taxon>Streptophyta</taxon>
        <taxon>Embryophyta</taxon>
        <taxon>Tracheophyta</taxon>
        <taxon>Spermatophyta</taxon>
        <taxon>Magnoliopsida</taxon>
        <taxon>eudicotyledons</taxon>
        <taxon>Gunneridae</taxon>
        <taxon>Pentapetalae</taxon>
        <taxon>asterids</taxon>
        <taxon>campanulids</taxon>
        <taxon>Asterales</taxon>
        <taxon>Asteraceae</taxon>
        <taxon>Cichorioideae</taxon>
        <taxon>Cichorieae</taxon>
        <taxon>Cichoriinae</taxon>
        <taxon>Cichorium</taxon>
    </lineage>
</organism>
<dbReference type="EMBL" id="CM042011">
    <property type="protein sequence ID" value="KAI3767085.1"/>
    <property type="molecule type" value="Genomic_DNA"/>
</dbReference>